<keyword evidence="3" id="KW-1185">Reference proteome</keyword>
<dbReference type="RefSeq" id="XP_003337878.2">
    <property type="nucleotide sequence ID" value="XM_003337830.2"/>
</dbReference>
<dbReference type="EMBL" id="DS178393">
    <property type="protein sequence ID" value="EFP93459.2"/>
    <property type="molecule type" value="Genomic_DNA"/>
</dbReference>
<feature type="compositionally biased region" description="Polar residues" evidence="1">
    <location>
        <begin position="218"/>
        <end position="242"/>
    </location>
</feature>
<dbReference type="Proteomes" id="UP000008783">
    <property type="component" value="Unassembled WGS sequence"/>
</dbReference>
<dbReference type="GeneID" id="10538772"/>
<dbReference type="HOGENOM" id="CLU_1098947_0_0_1"/>
<evidence type="ECO:0000256" key="1">
    <source>
        <dbReference type="SAM" id="MobiDB-lite"/>
    </source>
</evidence>
<dbReference type="OrthoDB" id="10368770at2759"/>
<reference evidence="3" key="2">
    <citation type="journal article" date="2011" name="Proc. Natl. Acad. Sci. U.S.A.">
        <title>Obligate biotrophy features unraveled by the genomic analysis of rust fungi.</title>
        <authorList>
            <person name="Duplessis S."/>
            <person name="Cuomo C.A."/>
            <person name="Lin Y.-C."/>
            <person name="Aerts A."/>
            <person name="Tisserant E."/>
            <person name="Veneault-Fourrey C."/>
            <person name="Joly D.L."/>
            <person name="Hacquard S."/>
            <person name="Amselem J."/>
            <person name="Cantarel B.L."/>
            <person name="Chiu R."/>
            <person name="Coutinho P.M."/>
            <person name="Feau N."/>
            <person name="Field M."/>
            <person name="Frey P."/>
            <person name="Gelhaye E."/>
            <person name="Goldberg J."/>
            <person name="Grabherr M.G."/>
            <person name="Kodira C.D."/>
            <person name="Kohler A."/>
            <person name="Kuees U."/>
            <person name="Lindquist E.A."/>
            <person name="Lucas S.M."/>
            <person name="Mago R."/>
            <person name="Mauceli E."/>
            <person name="Morin E."/>
            <person name="Murat C."/>
            <person name="Pangilinan J.L."/>
            <person name="Park R."/>
            <person name="Pearson M."/>
            <person name="Quesneville H."/>
            <person name="Rouhier N."/>
            <person name="Sakthikumar S."/>
            <person name="Salamov A.A."/>
            <person name="Schmutz J."/>
            <person name="Selles B."/>
            <person name="Shapiro H."/>
            <person name="Tanguay P."/>
            <person name="Tuskan G.A."/>
            <person name="Henrissat B."/>
            <person name="Van de Peer Y."/>
            <person name="Rouze P."/>
            <person name="Ellis J.G."/>
            <person name="Dodds P.N."/>
            <person name="Schein J.E."/>
            <person name="Zhong S."/>
            <person name="Hamelin R.C."/>
            <person name="Grigoriev I.V."/>
            <person name="Szabo L.J."/>
            <person name="Martin F."/>
        </authorList>
    </citation>
    <scope>NUCLEOTIDE SEQUENCE [LARGE SCALE GENOMIC DNA]</scope>
    <source>
        <strain evidence="3">CRL 75-36-700-3 / race SCCL</strain>
    </source>
</reference>
<dbReference type="VEuPathDB" id="FungiDB:PGTG_19262"/>
<evidence type="ECO:0000313" key="2">
    <source>
        <dbReference type="EMBL" id="EFP93459.2"/>
    </source>
</evidence>
<dbReference type="InParanoid" id="E3LA66"/>
<feature type="region of interest" description="Disordered" evidence="1">
    <location>
        <begin position="199"/>
        <end position="253"/>
    </location>
</feature>
<sequence length="253" mass="28532">MQTIQYHHIDQIGHHVENFVDLPDPGYDALDSSYQSSGYQLPDDPRYHDLNSSTHHLSHHNYQSIPPQTYHRDIPGSGHSYGYENGAYYDIEHTLNRTHPGHQPQYHQATNDLDETTNHLNETVPFLAGINHDRQLATTPIPLNPRHLSDSRPSGHQDEAVPFLANINQPGDRPVCCGYKSATSSLGYYSSTLKSKQLQQHSINRSPGDRPVPRGYKSATSSVGYHSSTFQSKQLQQHSINRSPGDCCKTQKW</sequence>
<organism evidence="2 3">
    <name type="scientific">Puccinia graminis f. sp. tritici (strain CRL 75-36-700-3 / race SCCL)</name>
    <name type="common">Black stem rust fungus</name>
    <dbReference type="NCBI Taxonomy" id="418459"/>
    <lineage>
        <taxon>Eukaryota</taxon>
        <taxon>Fungi</taxon>
        <taxon>Dikarya</taxon>
        <taxon>Basidiomycota</taxon>
        <taxon>Pucciniomycotina</taxon>
        <taxon>Pucciniomycetes</taxon>
        <taxon>Pucciniales</taxon>
        <taxon>Pucciniaceae</taxon>
        <taxon>Puccinia</taxon>
    </lineage>
</organism>
<gene>
    <name evidence="2" type="ORF">PGTG_19262</name>
</gene>
<dbReference type="AlphaFoldDB" id="E3LA66"/>
<reference key="1">
    <citation type="submission" date="2007-01" db="EMBL/GenBank/DDBJ databases">
        <title>The Genome Sequence of Puccinia graminis f. sp. tritici Strain CRL 75-36-700-3.</title>
        <authorList>
            <consortium name="The Broad Institute Genome Sequencing Platform"/>
            <person name="Birren B."/>
            <person name="Lander E."/>
            <person name="Galagan J."/>
            <person name="Nusbaum C."/>
            <person name="Devon K."/>
            <person name="Cuomo C."/>
            <person name="Jaffe D."/>
            <person name="Butler J."/>
            <person name="Alvarez P."/>
            <person name="Gnerre S."/>
            <person name="Grabherr M."/>
            <person name="Mauceli E."/>
            <person name="Brockman W."/>
            <person name="Young S."/>
            <person name="LaButti K."/>
            <person name="Sykes S."/>
            <person name="DeCaprio D."/>
            <person name="Crawford M."/>
            <person name="Koehrsen M."/>
            <person name="Engels R."/>
            <person name="Montgomery P."/>
            <person name="Pearson M."/>
            <person name="Howarth C."/>
            <person name="Larson L."/>
            <person name="White J."/>
            <person name="Zeng Q."/>
            <person name="Kodira C."/>
            <person name="Yandava C."/>
            <person name="Alvarado L."/>
            <person name="O'Leary S."/>
            <person name="Szabo L."/>
            <person name="Dean R."/>
            <person name="Schein J."/>
        </authorList>
    </citation>
    <scope>NUCLEOTIDE SEQUENCE</scope>
    <source>
        <strain>CRL 75-36-700-3</strain>
    </source>
</reference>
<proteinExistence type="predicted"/>
<evidence type="ECO:0000313" key="3">
    <source>
        <dbReference type="Proteomes" id="UP000008783"/>
    </source>
</evidence>
<protein>
    <submittedName>
        <fullName evidence="2">Uncharacterized protein</fullName>
    </submittedName>
</protein>
<dbReference type="KEGG" id="pgr:PGTG_19262"/>
<name>E3LA66_PUCGT</name>
<accession>E3LA66</accession>